<keyword evidence="1" id="KW-1185">Reference proteome</keyword>
<name>A0A915JVP2_ROMCU</name>
<dbReference type="AlphaFoldDB" id="A0A915JVP2"/>
<dbReference type="Proteomes" id="UP000887565">
    <property type="component" value="Unplaced"/>
</dbReference>
<evidence type="ECO:0000313" key="2">
    <source>
        <dbReference type="WBParaSite" id="nRc.2.0.1.t30099-RA"/>
    </source>
</evidence>
<evidence type="ECO:0000313" key="1">
    <source>
        <dbReference type="Proteomes" id="UP000887565"/>
    </source>
</evidence>
<reference evidence="2" key="1">
    <citation type="submission" date="2022-11" db="UniProtKB">
        <authorList>
            <consortium name="WormBaseParasite"/>
        </authorList>
    </citation>
    <scope>IDENTIFICATION</scope>
</reference>
<accession>A0A915JVP2</accession>
<sequence length="243" mass="27771">MLEEGQLRYKCFYDGDGCWKIGGASNPINETIYNLAQSLAQTLYSMADTLAQKSEVENQQNLVTREESTDNLNTKIDVVDRPQSCGRVDDNKRSSVHDSALLVVSAETSRSSVSDNRETESEKVRGKFIRNKKFVANSNEKENVKNQSKIYLCSYCNEKLARKRLCRAGLSSREISLLIHEILKRDEERYGGIHCFCDDCLGVARGEMENCRKKCRVVRSHSPLDICENNMKMIIEYLSKKYK</sequence>
<proteinExistence type="predicted"/>
<dbReference type="WBParaSite" id="nRc.2.0.1.t30099-RA">
    <property type="protein sequence ID" value="nRc.2.0.1.t30099-RA"/>
    <property type="gene ID" value="nRc.2.0.1.g30099"/>
</dbReference>
<protein>
    <submittedName>
        <fullName evidence="2">Uncharacterized protein</fullName>
    </submittedName>
</protein>
<organism evidence="1 2">
    <name type="scientific">Romanomermis culicivorax</name>
    <name type="common">Nematode worm</name>
    <dbReference type="NCBI Taxonomy" id="13658"/>
    <lineage>
        <taxon>Eukaryota</taxon>
        <taxon>Metazoa</taxon>
        <taxon>Ecdysozoa</taxon>
        <taxon>Nematoda</taxon>
        <taxon>Enoplea</taxon>
        <taxon>Dorylaimia</taxon>
        <taxon>Mermithida</taxon>
        <taxon>Mermithoidea</taxon>
        <taxon>Mermithidae</taxon>
        <taxon>Romanomermis</taxon>
    </lineage>
</organism>